<keyword evidence="1" id="KW-0472">Membrane</keyword>
<dbReference type="EMBL" id="BBWV01000004">
    <property type="protein sequence ID" value="GAO45175.1"/>
    <property type="molecule type" value="Genomic_DNA"/>
</dbReference>
<name>A0A0E9N751_9BACT</name>
<sequence length="52" mass="6232">MKFIHYIEKISGVDRYGITSLLVFVLFFTAMLVWVYRTKKERLDEQAHIPLD</sequence>
<dbReference type="RefSeq" id="WP_072054031.1">
    <property type="nucleotide sequence ID" value="NZ_BBWV01000004.1"/>
</dbReference>
<accession>A0A0E9N751</accession>
<evidence type="ECO:0000256" key="1">
    <source>
        <dbReference type="SAM" id="Phobius"/>
    </source>
</evidence>
<comment type="caution">
    <text evidence="2">The sequence shown here is derived from an EMBL/GenBank/DDBJ whole genome shotgun (WGS) entry which is preliminary data.</text>
</comment>
<dbReference type="OrthoDB" id="965798at2"/>
<dbReference type="AlphaFoldDB" id="A0A0E9N751"/>
<gene>
    <name evidence="2" type="ORF">FPE01S_04_04190</name>
</gene>
<organism evidence="2 3">
    <name type="scientific">Flavihumibacter petaseus NBRC 106054</name>
    <dbReference type="NCBI Taxonomy" id="1220578"/>
    <lineage>
        <taxon>Bacteria</taxon>
        <taxon>Pseudomonadati</taxon>
        <taxon>Bacteroidota</taxon>
        <taxon>Chitinophagia</taxon>
        <taxon>Chitinophagales</taxon>
        <taxon>Chitinophagaceae</taxon>
        <taxon>Flavihumibacter</taxon>
    </lineage>
</organism>
<feature type="transmembrane region" description="Helical" evidence="1">
    <location>
        <begin position="16"/>
        <end position="36"/>
    </location>
</feature>
<evidence type="ECO:0000313" key="2">
    <source>
        <dbReference type="EMBL" id="GAO45175.1"/>
    </source>
</evidence>
<keyword evidence="3" id="KW-1185">Reference proteome</keyword>
<dbReference type="InterPro" id="IPR008621">
    <property type="entry name" value="Cbb3-typ_cyt_oxidase_comp"/>
</dbReference>
<evidence type="ECO:0000313" key="3">
    <source>
        <dbReference type="Proteomes" id="UP000033121"/>
    </source>
</evidence>
<proteinExistence type="predicted"/>
<protein>
    <submittedName>
        <fullName evidence="2">Cbb3-type cytochrome c oxidase subunit IV</fullName>
    </submittedName>
</protein>
<keyword evidence="1" id="KW-1133">Transmembrane helix</keyword>
<dbReference type="STRING" id="1220578.FPE01S_04_04190"/>
<reference evidence="2 3" key="1">
    <citation type="submission" date="2015-04" db="EMBL/GenBank/DDBJ databases">
        <title>Whole genome shotgun sequence of Flavihumibacter petaseus NBRC 106054.</title>
        <authorList>
            <person name="Miyazawa S."/>
            <person name="Hosoyama A."/>
            <person name="Hashimoto M."/>
            <person name="Noguchi M."/>
            <person name="Tsuchikane K."/>
            <person name="Ohji S."/>
            <person name="Yamazoe A."/>
            <person name="Ichikawa N."/>
            <person name="Kimura A."/>
            <person name="Fujita N."/>
        </authorList>
    </citation>
    <scope>NUCLEOTIDE SEQUENCE [LARGE SCALE GENOMIC DNA]</scope>
    <source>
        <strain evidence="2 3">NBRC 106054</strain>
    </source>
</reference>
<dbReference type="Proteomes" id="UP000033121">
    <property type="component" value="Unassembled WGS sequence"/>
</dbReference>
<dbReference type="Pfam" id="PF05545">
    <property type="entry name" value="FixQ"/>
    <property type="match status" value="1"/>
</dbReference>
<keyword evidence="1" id="KW-0812">Transmembrane</keyword>